<keyword evidence="3" id="KW-0862">Zinc</keyword>
<dbReference type="InterPro" id="IPR006913">
    <property type="entry name" value="CENP-V/GFA"/>
</dbReference>
<dbReference type="AlphaFoldDB" id="F8C8H7"/>
<sequence length="154" mass="16843">MSADSTEVALMVISGSCHCGNLSFTLVWEPSPDEIPARACGCSFCTRHGGVWTSHPGGTLNVTVQEPSQVSRYVFGTRTAEFHTCCRCGVVPVVTSLIDGRLYAVVNVNAFEGIDPARIRRATGSFDNEDTETRLARRKRNWISNVEILQAPRP</sequence>
<dbReference type="PANTHER" id="PTHR28620:SF1">
    <property type="entry name" value="CENP-V_GFA DOMAIN-CONTAINING PROTEIN"/>
    <property type="match status" value="1"/>
</dbReference>
<keyword evidence="2" id="KW-0479">Metal-binding</keyword>
<evidence type="ECO:0000256" key="2">
    <source>
        <dbReference type="ARBA" id="ARBA00022723"/>
    </source>
</evidence>
<accession>F8C8H7</accession>
<dbReference type="InterPro" id="IPR011057">
    <property type="entry name" value="Mss4-like_sf"/>
</dbReference>
<dbReference type="PROSITE" id="PS51891">
    <property type="entry name" value="CENP_V_GFA"/>
    <property type="match status" value="1"/>
</dbReference>
<dbReference type="KEGG" id="mfu:LILAB_00455"/>
<dbReference type="PANTHER" id="PTHR28620">
    <property type="entry name" value="CENTROMERE PROTEIN V"/>
    <property type="match status" value="1"/>
</dbReference>
<reference evidence="5 6" key="1">
    <citation type="journal article" date="2011" name="J. Bacteriol.">
        <title>Genome sequence of the halotolerant marine bacterium Myxococcus fulvus HW-1.</title>
        <authorList>
            <person name="Li Z.F."/>
            <person name="Li X."/>
            <person name="Liu H."/>
            <person name="Liu X."/>
            <person name="Han K."/>
            <person name="Wu Z.H."/>
            <person name="Hu W."/>
            <person name="Li F.F."/>
            <person name="Li Y.Z."/>
        </authorList>
    </citation>
    <scope>NUCLEOTIDE SEQUENCE [LARGE SCALE GENOMIC DNA]</scope>
    <source>
        <strain evidence="6">ATCC BAA-855 / HW-1</strain>
    </source>
</reference>
<dbReference type="eggNOG" id="COG3791">
    <property type="taxonomic scope" value="Bacteria"/>
</dbReference>
<evidence type="ECO:0000256" key="3">
    <source>
        <dbReference type="ARBA" id="ARBA00022833"/>
    </source>
</evidence>
<dbReference type="Proteomes" id="UP000000488">
    <property type="component" value="Chromosome"/>
</dbReference>
<dbReference type="InterPro" id="IPR052355">
    <property type="entry name" value="CENP-V-like"/>
</dbReference>
<evidence type="ECO:0000313" key="6">
    <source>
        <dbReference type="Proteomes" id="UP000000488"/>
    </source>
</evidence>
<gene>
    <name evidence="5" type="ordered locus">LILAB_00455</name>
</gene>
<feature type="domain" description="CENP-V/GFA" evidence="4">
    <location>
        <begin position="13"/>
        <end position="132"/>
    </location>
</feature>
<dbReference type="GO" id="GO:0046872">
    <property type="term" value="F:metal ion binding"/>
    <property type="evidence" value="ECO:0007669"/>
    <property type="project" value="UniProtKB-KW"/>
</dbReference>
<dbReference type="STRING" id="483219.LILAB_00455"/>
<dbReference type="Gene3D" id="2.170.150.70">
    <property type="match status" value="1"/>
</dbReference>
<dbReference type="EMBL" id="CP002830">
    <property type="protein sequence ID" value="AEI62023.1"/>
    <property type="molecule type" value="Genomic_DNA"/>
</dbReference>
<name>F8C8H7_MYXFH</name>
<dbReference type="HOGENOM" id="CLU_055491_5_0_7"/>
<evidence type="ECO:0000259" key="4">
    <source>
        <dbReference type="PROSITE" id="PS51891"/>
    </source>
</evidence>
<proteinExistence type="inferred from homology"/>
<dbReference type="SUPFAM" id="SSF51316">
    <property type="entry name" value="Mss4-like"/>
    <property type="match status" value="1"/>
</dbReference>
<evidence type="ECO:0000313" key="5">
    <source>
        <dbReference type="EMBL" id="AEI62023.1"/>
    </source>
</evidence>
<protein>
    <recommendedName>
        <fullName evidence="4">CENP-V/GFA domain-containing protein</fullName>
    </recommendedName>
</protein>
<organism evidence="5 6">
    <name type="scientific">Myxococcus fulvus (strain ATCC BAA-855 / HW-1)</name>
    <dbReference type="NCBI Taxonomy" id="483219"/>
    <lineage>
        <taxon>Bacteria</taxon>
        <taxon>Pseudomonadati</taxon>
        <taxon>Myxococcota</taxon>
        <taxon>Myxococcia</taxon>
        <taxon>Myxococcales</taxon>
        <taxon>Cystobacterineae</taxon>
        <taxon>Myxococcaceae</taxon>
        <taxon>Myxococcus</taxon>
    </lineage>
</organism>
<comment type="similarity">
    <text evidence="1">Belongs to the Gfa family.</text>
</comment>
<evidence type="ECO:0000256" key="1">
    <source>
        <dbReference type="ARBA" id="ARBA00005495"/>
    </source>
</evidence>
<dbReference type="GO" id="GO:0016846">
    <property type="term" value="F:carbon-sulfur lyase activity"/>
    <property type="evidence" value="ECO:0007669"/>
    <property type="project" value="InterPro"/>
</dbReference>